<dbReference type="Gene3D" id="3.40.50.2000">
    <property type="entry name" value="Glycogen Phosphorylase B"/>
    <property type="match status" value="2"/>
</dbReference>
<proteinExistence type="predicted"/>
<evidence type="ECO:0000259" key="1">
    <source>
        <dbReference type="Pfam" id="PF13439"/>
    </source>
</evidence>
<keyword evidence="3" id="KW-1185">Reference proteome</keyword>
<dbReference type="AlphaFoldDB" id="A0A3N7HJ79"/>
<dbReference type="RefSeq" id="WP_124542949.1">
    <property type="nucleotide sequence ID" value="NZ_QUSW01000008.1"/>
</dbReference>
<accession>A0A3N7HJ79</accession>
<dbReference type="InterPro" id="IPR050194">
    <property type="entry name" value="Glycosyltransferase_grp1"/>
</dbReference>
<dbReference type="EMBL" id="QUSW01000008">
    <property type="protein sequence ID" value="RQP22104.1"/>
    <property type="molecule type" value="Genomic_DNA"/>
</dbReference>
<protein>
    <submittedName>
        <fullName evidence="2">Glycosyltransferase family 1 protein</fullName>
    </submittedName>
</protein>
<dbReference type="SUPFAM" id="SSF53756">
    <property type="entry name" value="UDP-Glycosyltransferase/glycogen phosphorylase"/>
    <property type="match status" value="1"/>
</dbReference>
<sequence>MSTTRPLRVLMVHERFPPDYAGGGEYFVLETARHLQQRGHRVDVLTCGDPSITHFEGIRTTRLPMSRYRFNFAWKTVAEHARDADIIQTFSYHATYPSFRAGRALNKPVVCGVLALFDEVWREMRGPVVGRMFQRMERFLLGLPLDRRVFISDGSREVARKLGLARDEDVVLEPGISLADYRSAPDKHDVVFSGKLDVRKGIDAVLQAATRLPHVPFRIIGWGERFDEIAQAKPANVQLERFRDRSHLAEVLGRARIFLFPSKAETFGLVVAEAMASGCAVVSTLPIPFEGVHLREADAESVTDAVKRLWSDPDACRAAGIANERAAQRYSWPHHVEQLEGIYLELLRQHSKNTRS</sequence>
<gene>
    <name evidence="2" type="ORF">DZC73_24150</name>
</gene>
<name>A0A3N7HJ79_9BURK</name>
<dbReference type="CDD" id="cd03801">
    <property type="entry name" value="GT4_PimA-like"/>
    <property type="match status" value="1"/>
</dbReference>
<feature type="domain" description="Glycosyltransferase subfamily 4-like N-terminal" evidence="1">
    <location>
        <begin position="22"/>
        <end position="178"/>
    </location>
</feature>
<organism evidence="2 3">
    <name type="scientific">Piscinibacter terrae</name>
    <dbReference type="NCBI Taxonomy" id="2496871"/>
    <lineage>
        <taxon>Bacteria</taxon>
        <taxon>Pseudomonadati</taxon>
        <taxon>Pseudomonadota</taxon>
        <taxon>Betaproteobacteria</taxon>
        <taxon>Burkholderiales</taxon>
        <taxon>Sphaerotilaceae</taxon>
        <taxon>Piscinibacter</taxon>
    </lineage>
</organism>
<dbReference type="PANTHER" id="PTHR45947:SF3">
    <property type="entry name" value="SULFOQUINOVOSYL TRANSFERASE SQD2"/>
    <property type="match status" value="1"/>
</dbReference>
<comment type="caution">
    <text evidence="2">The sequence shown here is derived from an EMBL/GenBank/DDBJ whole genome shotgun (WGS) entry which is preliminary data.</text>
</comment>
<dbReference type="OrthoDB" id="484631at2"/>
<dbReference type="InterPro" id="IPR028098">
    <property type="entry name" value="Glyco_trans_4-like_N"/>
</dbReference>
<dbReference type="Proteomes" id="UP000267464">
    <property type="component" value="Unassembled WGS sequence"/>
</dbReference>
<dbReference type="Pfam" id="PF13439">
    <property type="entry name" value="Glyco_transf_4"/>
    <property type="match status" value="1"/>
</dbReference>
<dbReference type="Pfam" id="PF13692">
    <property type="entry name" value="Glyco_trans_1_4"/>
    <property type="match status" value="1"/>
</dbReference>
<keyword evidence="2" id="KW-0808">Transferase</keyword>
<dbReference type="GO" id="GO:0016758">
    <property type="term" value="F:hexosyltransferase activity"/>
    <property type="evidence" value="ECO:0007669"/>
    <property type="project" value="TreeGrafter"/>
</dbReference>
<reference evidence="2 3" key="2">
    <citation type="submission" date="2018-12" db="EMBL/GenBank/DDBJ databases">
        <title>Rhizobacter gummiphilus sp. nov., a rubber-degrading bacterium isolated from the soil of a botanical garden in Japan.</title>
        <authorList>
            <person name="Shunsuke S.S."/>
        </authorList>
    </citation>
    <scope>NUCLEOTIDE SEQUENCE [LARGE SCALE GENOMIC DNA]</scope>
    <source>
        <strain evidence="2 3">S-16</strain>
    </source>
</reference>
<evidence type="ECO:0000313" key="2">
    <source>
        <dbReference type="EMBL" id="RQP22104.1"/>
    </source>
</evidence>
<evidence type="ECO:0000313" key="3">
    <source>
        <dbReference type="Proteomes" id="UP000267464"/>
    </source>
</evidence>
<reference evidence="2 3" key="1">
    <citation type="submission" date="2018-08" db="EMBL/GenBank/DDBJ databases">
        <authorList>
            <person name="Khan S.A."/>
            <person name="Jeon C.O."/>
            <person name="Chun B.H."/>
            <person name="Jeong S.E."/>
        </authorList>
    </citation>
    <scope>NUCLEOTIDE SEQUENCE [LARGE SCALE GENOMIC DNA]</scope>
    <source>
        <strain evidence="2 3">S-16</strain>
    </source>
</reference>
<dbReference type="PANTHER" id="PTHR45947">
    <property type="entry name" value="SULFOQUINOVOSYL TRANSFERASE SQD2"/>
    <property type="match status" value="1"/>
</dbReference>